<dbReference type="PANTHER" id="PTHR47926:SF400">
    <property type="entry name" value="PENTACOTRIPEPTIDE-REPEAT REGION OF PRORP DOMAIN-CONTAINING PROTEIN"/>
    <property type="match status" value="1"/>
</dbReference>
<dbReference type="InterPro" id="IPR002885">
    <property type="entry name" value="PPR_rpt"/>
</dbReference>
<reference evidence="5 6" key="1">
    <citation type="submission" date="2023-12" db="EMBL/GenBank/DDBJ databases">
        <title>A high-quality genome assembly for Dillenia turbinata (Dilleniales).</title>
        <authorList>
            <person name="Chanderbali A."/>
        </authorList>
    </citation>
    <scope>NUCLEOTIDE SEQUENCE [LARGE SCALE GENOMIC DNA]</scope>
    <source>
        <strain evidence="5">LSX21</strain>
        <tissue evidence="5">Leaf</tissue>
    </source>
</reference>
<sequence>MIVKQRIGLKNGVNDRMTTSALNQPQVLLSFDDQPTSPELNLNLQVQECCSLVKKCKSLEQFKQAHAHILKLGLFWNSICASNLVVTCALEKWGNMDYACSIFRQMEDPGSFEFNSLMKGNVNDFNLEETIFLYDDMLKRGLRPDNYTYPIVLKACAGLGAVEEGMQIHGHVFKLGLEDDVFVQNSLINMYGKCGEGHNSCVAFEKMDQKSVASWSAIIAAHARLELWRECLRLCRDMMSEGCWRVEESILVSVLSACTHLGDLDFGRCIHGCLIRNMSGLNVIVGTSLIDMYVKCGSLEKGLVVFQKMGMRNKMSYSAMISGLALHGSAKEALRVFAEMLEEGLQPDDVVYVGVLSACSNAGLVNKGLRYFGRMKFEHGIEPTIQHYGCMVDLLGRAGMLKEAFELIKNMAMKPNDVLWRSLLSSSKIHQDLEIGMIAAGNLFPLNSHNASDYLLLSNMYAKAQRWEDVAKIRKAMASKGLIQVPGFSMVKVNGKIFKFVSQDRSHPQCEGVYEMLYQMEWQLKFDGYSPDTSQVLLDVDEVEKRQRLSAHSQKLAIAFALLHTADGAPIKTCSTNFKMELALVEITGEKKILKSYQVFFQLKTWNHAIPDNLKAQQNRSILFRAGTFMLMGHNQHESQACPSYYTQLDEIQRYNR</sequence>
<proteinExistence type="inferred from homology"/>
<comment type="caution">
    <text evidence="5">The sequence shown here is derived from an EMBL/GenBank/DDBJ whole genome shotgun (WGS) entry which is preliminary data.</text>
</comment>
<evidence type="ECO:0000256" key="2">
    <source>
        <dbReference type="ARBA" id="ARBA00022737"/>
    </source>
</evidence>
<accession>A0AAN8VRV4</accession>
<dbReference type="InterPro" id="IPR046960">
    <property type="entry name" value="PPR_At4g14850-like_plant"/>
</dbReference>
<dbReference type="AlphaFoldDB" id="A0AAN8VRV4"/>
<feature type="repeat" description="PPR" evidence="3">
    <location>
        <begin position="110"/>
        <end position="144"/>
    </location>
</feature>
<evidence type="ECO:0000256" key="1">
    <source>
        <dbReference type="ARBA" id="ARBA00006643"/>
    </source>
</evidence>
<protein>
    <submittedName>
        <fullName evidence="5">E motif</fullName>
    </submittedName>
</protein>
<dbReference type="InterPro" id="IPR011990">
    <property type="entry name" value="TPR-like_helical_dom_sf"/>
</dbReference>
<organism evidence="5 6">
    <name type="scientific">Dillenia turbinata</name>
    <dbReference type="NCBI Taxonomy" id="194707"/>
    <lineage>
        <taxon>Eukaryota</taxon>
        <taxon>Viridiplantae</taxon>
        <taxon>Streptophyta</taxon>
        <taxon>Embryophyta</taxon>
        <taxon>Tracheophyta</taxon>
        <taxon>Spermatophyta</taxon>
        <taxon>Magnoliopsida</taxon>
        <taxon>eudicotyledons</taxon>
        <taxon>Gunneridae</taxon>
        <taxon>Pentapetalae</taxon>
        <taxon>Dilleniales</taxon>
        <taxon>Dilleniaceae</taxon>
        <taxon>Dillenia</taxon>
    </lineage>
</organism>
<dbReference type="NCBIfam" id="TIGR00756">
    <property type="entry name" value="PPR"/>
    <property type="match status" value="3"/>
</dbReference>
<dbReference type="GO" id="GO:0008270">
    <property type="term" value="F:zinc ion binding"/>
    <property type="evidence" value="ECO:0007669"/>
    <property type="project" value="InterPro"/>
</dbReference>
<dbReference type="PANTHER" id="PTHR47926">
    <property type="entry name" value="PENTATRICOPEPTIDE REPEAT-CONTAINING PROTEIN"/>
    <property type="match status" value="1"/>
</dbReference>
<feature type="repeat" description="PPR" evidence="3">
    <location>
        <begin position="313"/>
        <end position="347"/>
    </location>
</feature>
<dbReference type="FunFam" id="1.25.40.10:FF:000184">
    <property type="entry name" value="Pentatricopeptide repeat-containing protein, chloroplastic"/>
    <property type="match status" value="1"/>
</dbReference>
<evidence type="ECO:0000259" key="4">
    <source>
        <dbReference type="Pfam" id="PF14432"/>
    </source>
</evidence>
<dbReference type="InterPro" id="IPR032867">
    <property type="entry name" value="DYW_dom"/>
</dbReference>
<dbReference type="InterPro" id="IPR046848">
    <property type="entry name" value="E_motif"/>
</dbReference>
<dbReference type="Proteomes" id="UP001370490">
    <property type="component" value="Unassembled WGS sequence"/>
</dbReference>
<dbReference type="Pfam" id="PF14432">
    <property type="entry name" value="DYW_deaminase"/>
    <property type="match status" value="1"/>
</dbReference>
<keyword evidence="6" id="KW-1185">Reference proteome</keyword>
<name>A0AAN8VRV4_9MAGN</name>
<dbReference type="EMBL" id="JBAMMX010000008">
    <property type="protein sequence ID" value="KAK6934926.1"/>
    <property type="molecule type" value="Genomic_DNA"/>
</dbReference>
<dbReference type="Gene3D" id="1.25.40.10">
    <property type="entry name" value="Tetratricopeptide repeat domain"/>
    <property type="match status" value="3"/>
</dbReference>
<dbReference type="GO" id="GO:0009451">
    <property type="term" value="P:RNA modification"/>
    <property type="evidence" value="ECO:0007669"/>
    <property type="project" value="InterPro"/>
</dbReference>
<dbReference type="Pfam" id="PF13041">
    <property type="entry name" value="PPR_2"/>
    <property type="match status" value="2"/>
</dbReference>
<dbReference type="GO" id="GO:0003723">
    <property type="term" value="F:RNA binding"/>
    <property type="evidence" value="ECO:0007669"/>
    <property type="project" value="InterPro"/>
</dbReference>
<evidence type="ECO:0000313" key="6">
    <source>
        <dbReference type="Proteomes" id="UP001370490"/>
    </source>
</evidence>
<evidence type="ECO:0000256" key="3">
    <source>
        <dbReference type="PROSITE-ProRule" id="PRU00708"/>
    </source>
</evidence>
<comment type="similarity">
    <text evidence="1">Belongs to the PPR family. PCMP-H subfamily.</text>
</comment>
<feature type="domain" description="DYW" evidence="4">
    <location>
        <begin position="528"/>
        <end position="574"/>
    </location>
</feature>
<dbReference type="FunFam" id="1.25.40.10:FF:001370">
    <property type="entry name" value="Pentatricopeptide repeat-containing protein"/>
    <property type="match status" value="1"/>
</dbReference>
<dbReference type="PROSITE" id="PS51375">
    <property type="entry name" value="PPR"/>
    <property type="match status" value="2"/>
</dbReference>
<dbReference type="Pfam" id="PF01535">
    <property type="entry name" value="PPR"/>
    <property type="match status" value="4"/>
</dbReference>
<keyword evidence="2" id="KW-0677">Repeat</keyword>
<gene>
    <name evidence="5" type="ORF">RJ641_035081</name>
</gene>
<dbReference type="Pfam" id="PF20431">
    <property type="entry name" value="E_motif"/>
    <property type="match status" value="1"/>
</dbReference>
<evidence type="ECO:0000313" key="5">
    <source>
        <dbReference type="EMBL" id="KAK6934926.1"/>
    </source>
</evidence>